<feature type="signal peptide" evidence="1">
    <location>
        <begin position="1"/>
        <end position="19"/>
    </location>
</feature>
<evidence type="ECO:0000313" key="3">
    <source>
        <dbReference type="EMBL" id="KAF1962888.1"/>
    </source>
</evidence>
<dbReference type="InterPro" id="IPR055222">
    <property type="entry name" value="PRISE-like_Rossmann-fold"/>
</dbReference>
<keyword evidence="1" id="KW-0732">Signal</keyword>
<evidence type="ECO:0000313" key="4">
    <source>
        <dbReference type="Proteomes" id="UP000800035"/>
    </source>
</evidence>
<sequence>MLSGTTLALYLSLYKSVEGDGANVPFPRSHKFWVNKYNEPPQDMIAYFPSMRHFIGKWRIICDYFGVKGTGPEDASQPGAYVAAHRKEWDELEKKHNLKKGSVDSHITHPGFQYYITTMFDFDR</sequence>
<dbReference type="Pfam" id="PF22917">
    <property type="entry name" value="PRISE"/>
    <property type="match status" value="2"/>
</dbReference>
<reference evidence="3" key="1">
    <citation type="journal article" date="2020" name="Stud. Mycol.">
        <title>101 Dothideomycetes genomes: a test case for predicting lifestyles and emergence of pathogens.</title>
        <authorList>
            <person name="Haridas S."/>
            <person name="Albert R."/>
            <person name="Binder M."/>
            <person name="Bloem J."/>
            <person name="Labutti K."/>
            <person name="Salamov A."/>
            <person name="Andreopoulos B."/>
            <person name="Baker S."/>
            <person name="Barry K."/>
            <person name="Bills G."/>
            <person name="Bluhm B."/>
            <person name="Cannon C."/>
            <person name="Castanera R."/>
            <person name="Culley D."/>
            <person name="Daum C."/>
            <person name="Ezra D."/>
            <person name="Gonzalez J."/>
            <person name="Henrissat B."/>
            <person name="Kuo A."/>
            <person name="Liang C."/>
            <person name="Lipzen A."/>
            <person name="Lutzoni F."/>
            <person name="Magnuson J."/>
            <person name="Mondo S."/>
            <person name="Nolan M."/>
            <person name="Ohm R."/>
            <person name="Pangilinan J."/>
            <person name="Park H.-J."/>
            <person name="Ramirez L."/>
            <person name="Alfaro M."/>
            <person name="Sun H."/>
            <person name="Tritt A."/>
            <person name="Yoshinaga Y."/>
            <person name="Zwiers L.-H."/>
            <person name="Turgeon B."/>
            <person name="Goodwin S."/>
            <person name="Spatafora J."/>
            <person name="Crous P."/>
            <person name="Grigoriev I."/>
        </authorList>
    </citation>
    <scope>NUCLEOTIDE SEQUENCE</scope>
    <source>
        <strain evidence="3">CBS 675.92</strain>
    </source>
</reference>
<dbReference type="OrthoDB" id="1731983at2759"/>
<keyword evidence="4" id="KW-1185">Reference proteome</keyword>
<dbReference type="Gene3D" id="3.40.50.720">
    <property type="entry name" value="NAD(P)-binding Rossmann-like Domain"/>
    <property type="match status" value="1"/>
</dbReference>
<proteinExistence type="predicted"/>
<protein>
    <recommendedName>
        <fullName evidence="2">PRISE-like Rossmann-fold domain-containing protein</fullName>
    </recommendedName>
</protein>
<gene>
    <name evidence="3" type="ORF">CC80DRAFT_542037</name>
</gene>
<evidence type="ECO:0000256" key="1">
    <source>
        <dbReference type="SAM" id="SignalP"/>
    </source>
</evidence>
<feature type="domain" description="PRISE-like Rossmann-fold" evidence="2">
    <location>
        <begin position="54"/>
        <end position="124"/>
    </location>
</feature>
<feature type="chain" id="PRO_5025504638" description="PRISE-like Rossmann-fold domain-containing protein" evidence="1">
    <location>
        <begin position="20"/>
        <end position="124"/>
    </location>
</feature>
<dbReference type="EMBL" id="ML976978">
    <property type="protein sequence ID" value="KAF1962888.1"/>
    <property type="molecule type" value="Genomic_DNA"/>
</dbReference>
<dbReference type="Proteomes" id="UP000800035">
    <property type="component" value="Unassembled WGS sequence"/>
</dbReference>
<evidence type="ECO:0000259" key="2">
    <source>
        <dbReference type="Pfam" id="PF22917"/>
    </source>
</evidence>
<organism evidence="3 4">
    <name type="scientific">Byssothecium circinans</name>
    <dbReference type="NCBI Taxonomy" id="147558"/>
    <lineage>
        <taxon>Eukaryota</taxon>
        <taxon>Fungi</taxon>
        <taxon>Dikarya</taxon>
        <taxon>Ascomycota</taxon>
        <taxon>Pezizomycotina</taxon>
        <taxon>Dothideomycetes</taxon>
        <taxon>Pleosporomycetidae</taxon>
        <taxon>Pleosporales</taxon>
        <taxon>Massarineae</taxon>
        <taxon>Massarinaceae</taxon>
        <taxon>Byssothecium</taxon>
    </lineage>
</organism>
<dbReference type="AlphaFoldDB" id="A0A6A5UDQ9"/>
<accession>A0A6A5UDQ9</accession>
<name>A0A6A5UDQ9_9PLEO</name>
<feature type="domain" description="PRISE-like Rossmann-fold" evidence="2">
    <location>
        <begin position="5"/>
        <end position="46"/>
    </location>
</feature>